<keyword evidence="5" id="KW-1185">Reference proteome</keyword>
<dbReference type="GO" id="GO:0005615">
    <property type="term" value="C:extracellular space"/>
    <property type="evidence" value="ECO:0007669"/>
    <property type="project" value="TreeGrafter"/>
</dbReference>
<dbReference type="CDD" id="cd00042">
    <property type="entry name" value="CY"/>
    <property type="match status" value="1"/>
</dbReference>
<keyword evidence="2" id="KW-1015">Disulfide bond</keyword>
<organism evidence="5 6">
    <name type="scientific">Dipodomys ordii</name>
    <name type="common">Ord's kangaroo rat</name>
    <dbReference type="NCBI Taxonomy" id="10020"/>
    <lineage>
        <taxon>Eukaryota</taxon>
        <taxon>Metazoa</taxon>
        <taxon>Chordata</taxon>
        <taxon>Craniata</taxon>
        <taxon>Vertebrata</taxon>
        <taxon>Euteleostomi</taxon>
        <taxon>Mammalia</taxon>
        <taxon>Eutheria</taxon>
        <taxon>Euarchontoglires</taxon>
        <taxon>Glires</taxon>
        <taxon>Rodentia</taxon>
        <taxon>Castorimorpha</taxon>
        <taxon>Heteromyidae</taxon>
        <taxon>Dipodomyinae</taxon>
        <taxon>Dipodomys</taxon>
    </lineage>
</organism>
<evidence type="ECO:0000256" key="1">
    <source>
        <dbReference type="ARBA" id="ARBA00009403"/>
    </source>
</evidence>
<dbReference type="PANTHER" id="PTHR46186">
    <property type="entry name" value="CYSTATIN"/>
    <property type="match status" value="1"/>
</dbReference>
<dbReference type="AlphaFoldDB" id="A0A1S3G137"/>
<dbReference type="FunFam" id="3.10.450.10:FF:000004">
    <property type="entry name" value="Cystatin C"/>
    <property type="match status" value="1"/>
</dbReference>
<dbReference type="PANTHER" id="PTHR46186:SF4">
    <property type="entry name" value="CYSTATIN 10"/>
    <property type="match status" value="1"/>
</dbReference>
<feature type="chain" id="PRO_5018690611" evidence="3">
    <location>
        <begin position="19"/>
        <end position="142"/>
    </location>
</feature>
<evidence type="ECO:0000313" key="6">
    <source>
        <dbReference type="RefSeq" id="XP_012882516.1"/>
    </source>
</evidence>
<evidence type="ECO:0000256" key="2">
    <source>
        <dbReference type="ARBA" id="ARBA00023157"/>
    </source>
</evidence>
<evidence type="ECO:0000313" key="5">
    <source>
        <dbReference type="Proteomes" id="UP000081671"/>
    </source>
</evidence>
<protein>
    <submittedName>
        <fullName evidence="6">Cystatin-SN-like</fullName>
    </submittedName>
</protein>
<dbReference type="PROSITE" id="PS00287">
    <property type="entry name" value="CYSTATIN"/>
    <property type="match status" value="1"/>
</dbReference>
<reference evidence="6" key="1">
    <citation type="submission" date="2025-08" db="UniProtKB">
        <authorList>
            <consortium name="RefSeq"/>
        </authorList>
    </citation>
    <scope>IDENTIFICATION</scope>
    <source>
        <tissue evidence="6">Kidney</tissue>
    </source>
</reference>
<dbReference type="Pfam" id="PF00031">
    <property type="entry name" value="Cystatin"/>
    <property type="match status" value="1"/>
</dbReference>
<dbReference type="GeneID" id="105993723"/>
<evidence type="ECO:0000256" key="3">
    <source>
        <dbReference type="SAM" id="SignalP"/>
    </source>
</evidence>
<dbReference type="InParanoid" id="A0A1S3G137"/>
<accession>A0A1S3G137</accession>
<dbReference type="InterPro" id="IPR000010">
    <property type="entry name" value="Cystatin_dom"/>
</dbReference>
<feature type="signal peptide" evidence="3">
    <location>
        <begin position="1"/>
        <end position="18"/>
    </location>
</feature>
<dbReference type="SUPFAM" id="SSF54403">
    <property type="entry name" value="Cystatin/monellin"/>
    <property type="match status" value="1"/>
</dbReference>
<dbReference type="InterPro" id="IPR046350">
    <property type="entry name" value="Cystatin_sf"/>
</dbReference>
<dbReference type="SMART" id="SM00043">
    <property type="entry name" value="CY"/>
    <property type="match status" value="1"/>
</dbReference>
<dbReference type="GO" id="GO:0031982">
    <property type="term" value="C:vesicle"/>
    <property type="evidence" value="ECO:0007669"/>
    <property type="project" value="TreeGrafter"/>
</dbReference>
<dbReference type="Gene3D" id="3.10.450.10">
    <property type="match status" value="1"/>
</dbReference>
<dbReference type="GO" id="GO:0004869">
    <property type="term" value="F:cysteine-type endopeptidase inhibitor activity"/>
    <property type="evidence" value="ECO:0007669"/>
    <property type="project" value="InterPro"/>
</dbReference>
<sequence>MASILGIQLLLLATLTKAEDVNPESNANSWLGGLEKADVNSEEVQRAVEYAVGYHNQVHDNDAYIDAVVKVVSAEQQTVAGMKYNFVLEMGRTICTKVEPNFDNCPLNEQPGQEQRKLCSFEVYDVPWEHKMSMLSYNCQNA</sequence>
<dbReference type="Proteomes" id="UP000081671">
    <property type="component" value="Unplaced"/>
</dbReference>
<dbReference type="KEGG" id="dord:105993723"/>
<dbReference type="GO" id="GO:0005737">
    <property type="term" value="C:cytoplasm"/>
    <property type="evidence" value="ECO:0007669"/>
    <property type="project" value="TreeGrafter"/>
</dbReference>
<name>A0A1S3G137_DIPOR</name>
<feature type="domain" description="Cystatin" evidence="4">
    <location>
        <begin position="29"/>
        <end position="140"/>
    </location>
</feature>
<dbReference type="OrthoDB" id="1908104at2759"/>
<comment type="similarity">
    <text evidence="1">Belongs to the cystatin family.</text>
</comment>
<keyword evidence="3" id="KW-0732">Signal</keyword>
<dbReference type="RefSeq" id="XP_012882516.1">
    <property type="nucleotide sequence ID" value="XM_013027062.1"/>
</dbReference>
<gene>
    <name evidence="6" type="primary">LOC105993723</name>
</gene>
<dbReference type="InterPro" id="IPR018073">
    <property type="entry name" value="Prot_inh_cystat_CS"/>
</dbReference>
<evidence type="ECO:0000259" key="4">
    <source>
        <dbReference type="SMART" id="SM00043"/>
    </source>
</evidence>
<proteinExistence type="inferred from homology"/>